<dbReference type="GO" id="GO:0005743">
    <property type="term" value="C:mitochondrial inner membrane"/>
    <property type="evidence" value="ECO:0007669"/>
    <property type="project" value="TreeGrafter"/>
</dbReference>
<dbReference type="PANTHER" id="PTHR33968">
    <property type="entry name" value="PROTEIN PET100 HOMOLOG, MITOCHONDRIAL"/>
    <property type="match status" value="1"/>
</dbReference>
<evidence type="ECO:0000256" key="5">
    <source>
        <dbReference type="ARBA" id="ARBA00022989"/>
    </source>
</evidence>
<evidence type="ECO:0000256" key="2">
    <source>
        <dbReference type="ARBA" id="ARBA00004325"/>
    </source>
</evidence>
<comment type="subcellular location">
    <subcellularLocation>
        <location evidence="1">Membrane</location>
        <topology evidence="1">Single-pass membrane protein</topology>
    </subcellularLocation>
    <subcellularLocation>
        <location evidence="2">Mitochondrion membrane</location>
    </subcellularLocation>
</comment>
<dbReference type="EMBL" id="GL444841">
    <property type="protein sequence ID" value="EFN60522.1"/>
    <property type="molecule type" value="Genomic_DNA"/>
</dbReference>
<evidence type="ECO:0000313" key="11">
    <source>
        <dbReference type="Proteomes" id="UP000000311"/>
    </source>
</evidence>
<dbReference type="PANTHER" id="PTHR33968:SF1">
    <property type="entry name" value="PROTEIN PET100 HOMOLOG, MITOCHONDRIAL"/>
    <property type="match status" value="1"/>
</dbReference>
<dbReference type="AlphaFoldDB" id="E2B1C2"/>
<evidence type="ECO:0000256" key="6">
    <source>
        <dbReference type="ARBA" id="ARBA00023128"/>
    </source>
</evidence>
<dbReference type="InParanoid" id="E2B1C2"/>
<gene>
    <name evidence="10" type="ORF">EAG_12481</name>
</gene>
<protein>
    <recommendedName>
        <fullName evidence="12">Protein PET100-like protein, mitochondrial</fullName>
    </recommendedName>
</protein>
<dbReference type="Proteomes" id="UP000000311">
    <property type="component" value="Unassembled WGS sequence"/>
</dbReference>
<sequence length="79" mass="9729">MGWMLEIFRMALYISFPVGIFHFVNHPVFYEKYVMKTRQEYYPPENEEAVEEMNNLIREFNAKIEKQRLDKLERQYTST</sequence>
<feature type="transmembrane region" description="Helical" evidence="9">
    <location>
        <begin position="12"/>
        <end position="30"/>
    </location>
</feature>
<proteinExistence type="inferred from homology"/>
<keyword evidence="5 9" id="KW-1133">Transmembrane helix</keyword>
<accession>E2B1C2</accession>
<dbReference type="InterPro" id="IPR018625">
    <property type="entry name" value="Pet100"/>
</dbReference>
<evidence type="ECO:0000256" key="4">
    <source>
        <dbReference type="ARBA" id="ARBA00022946"/>
    </source>
</evidence>
<dbReference type="GO" id="GO:0051082">
    <property type="term" value="F:unfolded protein binding"/>
    <property type="evidence" value="ECO:0007669"/>
    <property type="project" value="TreeGrafter"/>
</dbReference>
<evidence type="ECO:0000256" key="8">
    <source>
        <dbReference type="ARBA" id="ARBA00038077"/>
    </source>
</evidence>
<evidence type="ECO:0000256" key="7">
    <source>
        <dbReference type="ARBA" id="ARBA00023136"/>
    </source>
</evidence>
<organism evidence="11">
    <name type="scientific">Camponotus floridanus</name>
    <name type="common">Florida carpenter ant</name>
    <dbReference type="NCBI Taxonomy" id="104421"/>
    <lineage>
        <taxon>Eukaryota</taxon>
        <taxon>Metazoa</taxon>
        <taxon>Ecdysozoa</taxon>
        <taxon>Arthropoda</taxon>
        <taxon>Hexapoda</taxon>
        <taxon>Insecta</taxon>
        <taxon>Pterygota</taxon>
        <taxon>Neoptera</taxon>
        <taxon>Endopterygota</taxon>
        <taxon>Hymenoptera</taxon>
        <taxon>Apocrita</taxon>
        <taxon>Aculeata</taxon>
        <taxon>Formicoidea</taxon>
        <taxon>Formicidae</taxon>
        <taxon>Formicinae</taxon>
        <taxon>Camponotus</taxon>
    </lineage>
</organism>
<dbReference type="OrthoDB" id="18175at2759"/>
<dbReference type="KEGG" id="cfo:105258200"/>
<keyword evidence="7 9" id="KW-0472">Membrane</keyword>
<dbReference type="Pfam" id="PF09803">
    <property type="entry name" value="Pet100"/>
    <property type="match status" value="1"/>
</dbReference>
<keyword evidence="11" id="KW-1185">Reference proteome</keyword>
<keyword evidence="4" id="KW-0809">Transit peptide</keyword>
<evidence type="ECO:0000256" key="9">
    <source>
        <dbReference type="SAM" id="Phobius"/>
    </source>
</evidence>
<evidence type="ECO:0008006" key="12">
    <source>
        <dbReference type="Google" id="ProtNLM"/>
    </source>
</evidence>
<evidence type="ECO:0000256" key="3">
    <source>
        <dbReference type="ARBA" id="ARBA00022692"/>
    </source>
</evidence>
<evidence type="ECO:0000313" key="10">
    <source>
        <dbReference type="EMBL" id="EFN60522.1"/>
    </source>
</evidence>
<keyword evidence="3 9" id="KW-0812">Transmembrane</keyword>
<evidence type="ECO:0000256" key="1">
    <source>
        <dbReference type="ARBA" id="ARBA00004167"/>
    </source>
</evidence>
<reference evidence="10 11" key="1">
    <citation type="journal article" date="2010" name="Science">
        <title>Genomic comparison of the ants Camponotus floridanus and Harpegnathos saltator.</title>
        <authorList>
            <person name="Bonasio R."/>
            <person name="Zhang G."/>
            <person name="Ye C."/>
            <person name="Mutti N.S."/>
            <person name="Fang X."/>
            <person name="Qin N."/>
            <person name="Donahue G."/>
            <person name="Yang P."/>
            <person name="Li Q."/>
            <person name="Li C."/>
            <person name="Zhang P."/>
            <person name="Huang Z."/>
            <person name="Berger S.L."/>
            <person name="Reinberg D."/>
            <person name="Wang J."/>
            <person name="Liebig J."/>
        </authorList>
    </citation>
    <scope>NUCLEOTIDE SEQUENCE [LARGE SCALE GENOMIC DNA]</scope>
    <source>
        <strain evidence="11">C129</strain>
    </source>
</reference>
<name>E2B1C2_CAMFO</name>
<dbReference type="FunCoup" id="E2B1C2">
    <property type="interactions" value="29"/>
</dbReference>
<keyword evidence="6" id="KW-0496">Mitochondrion</keyword>
<dbReference type="OMA" id="WRLEVFR"/>
<comment type="similarity">
    <text evidence="8">Belongs to the PET100 family.</text>
</comment>
<dbReference type="STRING" id="104421.E2B1C2"/>
<dbReference type="GO" id="GO:0033617">
    <property type="term" value="P:mitochondrial respiratory chain complex IV assembly"/>
    <property type="evidence" value="ECO:0007669"/>
    <property type="project" value="InterPro"/>
</dbReference>